<organism evidence="2 3">
    <name type="scientific">Caenorhabditis remanei</name>
    <name type="common">Caenorhabditis vulgaris</name>
    <dbReference type="NCBI Taxonomy" id="31234"/>
    <lineage>
        <taxon>Eukaryota</taxon>
        <taxon>Metazoa</taxon>
        <taxon>Ecdysozoa</taxon>
        <taxon>Nematoda</taxon>
        <taxon>Chromadorea</taxon>
        <taxon>Rhabditida</taxon>
        <taxon>Rhabditina</taxon>
        <taxon>Rhabditomorpha</taxon>
        <taxon>Rhabditoidea</taxon>
        <taxon>Rhabditidae</taxon>
        <taxon>Peloderinae</taxon>
        <taxon>Caenorhabditis</taxon>
    </lineage>
</organism>
<protein>
    <submittedName>
        <fullName evidence="2">Uncharacterized protein</fullName>
    </submittedName>
</protein>
<comment type="caution">
    <text evidence="2">The sequence shown here is derived from an EMBL/GenBank/DDBJ whole genome shotgun (WGS) entry which is preliminary data.</text>
</comment>
<evidence type="ECO:0000313" key="3">
    <source>
        <dbReference type="Proteomes" id="UP000483820"/>
    </source>
</evidence>
<dbReference type="Proteomes" id="UP000483820">
    <property type="component" value="Chromosome V"/>
</dbReference>
<dbReference type="GeneID" id="9815075"/>
<accession>A0A6A5GBB0</accession>
<sequence length="359" mass="40468">MSHKSLLQKVEDDESSIEFDEAGVKEMVLLVKKLSSKVNQQEERIDELCKQKNQLNNPEGEDREEQEPREPERKKPKLRCSEMDDLTSEMKPTENLVSALDKYFSGNPVPMNQTKFVKKCDEADFVILKAIGEDHKFPVYPAGIIEPYPGLRYNFVGLDDIRQVYWKTGVMADIFKISENALFTTTKPNGSHQQDCVIAVHERLAVSNFSDHLTFQPGTEHTLYNLIDPSIEIKVVVEGTTPDKQIIHFKTCDDKEFPYFLRSAVPSGTKKPYNLLGIHQEKIIPQWSVGDILRRAVGEILVGSPAGSPGSAVIDKSGYLMGMIIKSENNEVLIASTVLIYGLLPTGDPDPDRFFFDEC</sequence>
<dbReference type="AlphaFoldDB" id="A0A6A5GBB0"/>
<dbReference type="CTD" id="9815075"/>
<proteinExistence type="predicted"/>
<reference evidence="2 3" key="1">
    <citation type="submission" date="2019-12" db="EMBL/GenBank/DDBJ databases">
        <title>Chromosome-level assembly of the Caenorhabditis remanei genome.</title>
        <authorList>
            <person name="Teterina A.A."/>
            <person name="Willis J.H."/>
            <person name="Phillips P.C."/>
        </authorList>
    </citation>
    <scope>NUCLEOTIDE SEQUENCE [LARGE SCALE GENOMIC DNA]</scope>
    <source>
        <strain evidence="2 3">PX506</strain>
        <tissue evidence="2">Whole organism</tissue>
    </source>
</reference>
<evidence type="ECO:0000313" key="2">
    <source>
        <dbReference type="EMBL" id="KAF1751953.1"/>
    </source>
</evidence>
<dbReference type="KEGG" id="crq:GCK72_018507"/>
<feature type="region of interest" description="Disordered" evidence="1">
    <location>
        <begin position="42"/>
        <end position="80"/>
    </location>
</feature>
<dbReference type="RefSeq" id="XP_053581501.1">
    <property type="nucleotide sequence ID" value="XM_053732588.1"/>
</dbReference>
<evidence type="ECO:0000256" key="1">
    <source>
        <dbReference type="SAM" id="MobiDB-lite"/>
    </source>
</evidence>
<gene>
    <name evidence="2" type="ORF">GCK72_018507</name>
</gene>
<name>A0A6A5GBB0_CAERE</name>
<dbReference type="EMBL" id="WUAV01000005">
    <property type="protein sequence ID" value="KAF1751953.1"/>
    <property type="molecule type" value="Genomic_DNA"/>
</dbReference>